<dbReference type="EMBL" id="CP053562">
    <property type="protein sequence ID" value="QPZ91775.1"/>
    <property type="molecule type" value="Genomic_DNA"/>
</dbReference>
<keyword evidence="3" id="KW-1185">Reference proteome</keyword>
<dbReference type="RefSeq" id="WP_083078955.1">
    <property type="nucleotide sequence ID" value="NZ_CP053562.1"/>
</dbReference>
<gene>
    <name evidence="2" type="ORF">AKL02_013335</name>
</gene>
<evidence type="ECO:0000313" key="2">
    <source>
        <dbReference type="EMBL" id="QPZ91775.1"/>
    </source>
</evidence>
<dbReference type="Proteomes" id="UP000192422">
    <property type="component" value="Chromosome"/>
</dbReference>
<proteinExistence type="predicted"/>
<organism evidence="2 3">
    <name type="scientific">Thioclava electrotropha</name>
    <dbReference type="NCBI Taxonomy" id="1549850"/>
    <lineage>
        <taxon>Bacteria</taxon>
        <taxon>Pseudomonadati</taxon>
        <taxon>Pseudomonadota</taxon>
        <taxon>Alphaproteobacteria</taxon>
        <taxon>Rhodobacterales</taxon>
        <taxon>Paracoccaceae</taxon>
        <taxon>Thioclava</taxon>
    </lineage>
</organism>
<evidence type="ECO:0000256" key="1">
    <source>
        <dbReference type="SAM" id="MobiDB-lite"/>
    </source>
</evidence>
<evidence type="ECO:0008006" key="4">
    <source>
        <dbReference type="Google" id="ProtNLM"/>
    </source>
</evidence>
<reference evidence="2 3" key="1">
    <citation type="submission" date="2020-05" db="EMBL/GenBank/DDBJ databases">
        <title>Thioclava electrotropha strain Elox9 finished genome.</title>
        <authorList>
            <person name="Rowe A.R."/>
            <person name="Wilbanks E.G."/>
        </authorList>
    </citation>
    <scope>NUCLEOTIDE SEQUENCE [LARGE SCALE GENOMIC DNA]</scope>
    <source>
        <strain evidence="2 3">Elox9</strain>
    </source>
</reference>
<evidence type="ECO:0000313" key="3">
    <source>
        <dbReference type="Proteomes" id="UP000192422"/>
    </source>
</evidence>
<protein>
    <recommendedName>
        <fullName evidence="4">TnsA endonuclease N-terminal domain-containing protein</fullName>
    </recommendedName>
</protein>
<sequence>MSEDMMNPVGLANWNDPSPVLPEPSTAGRKINRHSREHCTGQILVGPGGGRIVHLESHLELCWCLTLMGRESTADLREQVGFGWEDEQGTMRRHWFDFLVTEVDGSRLAYSVKPQVRVTERFLHEMSRIAEQARESGFVDDVRLLTDENLDRIDLFNAKLFFAYRRPEPAADRLAHEIHDAMSGLCKLGELVAYFDEPGDGFRAFVRRIQSGHLKLARHEQISLNSNVFKAKKVTQ</sequence>
<accession>A0ABX6YVG7</accession>
<name>A0ABX6YVG7_9RHOB</name>
<feature type="region of interest" description="Disordered" evidence="1">
    <location>
        <begin position="1"/>
        <end position="28"/>
    </location>
</feature>